<dbReference type="AlphaFoldDB" id="A0A9X1WV05"/>
<proteinExistence type="predicted"/>
<accession>A0A9X1WV05</accession>
<gene>
    <name evidence="2" type="ORF">MKI79_02240</name>
</gene>
<feature type="compositionally biased region" description="Polar residues" evidence="1">
    <location>
        <begin position="32"/>
        <end position="48"/>
    </location>
</feature>
<dbReference type="EMBL" id="JAKUML010000003">
    <property type="protein sequence ID" value="MCJ8145739.1"/>
    <property type="molecule type" value="Genomic_DNA"/>
</dbReference>
<dbReference type="RefSeq" id="WP_241570445.1">
    <property type="nucleotide sequence ID" value="NZ_JAKUML010000003.1"/>
</dbReference>
<keyword evidence="3" id="KW-1185">Reference proteome</keyword>
<reference evidence="2" key="1">
    <citation type="submission" date="2022-02" db="EMBL/GenBank/DDBJ databases">
        <title>Acinetobacter A3.8 sp. nov., isolated from Sediment (Zhairuo Island).</title>
        <authorList>
            <person name="Zheng K."/>
        </authorList>
    </citation>
    <scope>NUCLEOTIDE SEQUENCE</scope>
    <source>
        <strain evidence="2">A3.8</strain>
    </source>
</reference>
<protein>
    <recommendedName>
        <fullName evidence="4">Lipoprotein</fullName>
    </recommendedName>
</protein>
<sequence>MDTKTVIESTLKPLSLCVLLALGGCWFDGSSSGKNSGENQQDSENNSGENEETVKTTKLEGTTAVGAPLVGANINLNCAGYAKQNATTTNSTGQWSFAVPTANLPCVVSATGGTANGATNQQALYTLSLANQTNANITPITSLALAHAANAALGMTLQELAQTSNLDFQKLNGQINASMEKLKQDLLAKGYSYPSTANFNPLITPFAPQAGNAYDDLLEALMTAAQAANTSWNTLLSTYAAGGSLPTVSSNTGGNNNGGNNNGGNTNNPIRELGLATLSGYSTANQSDFFAGVKGTYPVAIYRAPAGKESQIGEGSLSISGTVDNWSMQLKAADGTIISSLNSNDVFIDMLTPFVGQVFLNGGTTPDKYLSTYIKANGFIEGVAGGQYEYGFRNNIVSYGEKVPAVFNHLAGKWQGKTAATLCGVNDVNIEIGNAGKVSTSGTDDVKCTASSLELTWDGNDDYIEKSDSTYNIYLDSKPDGTGKAKTIRLGVNTLDQVPSQISASTKVSGGSFNTKNAVIDDGGNNTGGNTGTDVEFTAAELAAKSKLGGLGGATGVVDGATTFTYFKARSFSKTTDPYFIIDYRAEDGKGDWNIAFPTKSGTYPCAEDSSLANSPYNGAQKALLSLNLTTTGVARGSAVSGGSCTVKVKITDTAVEGVFSGTLSSFLGAKNVISAGYFYHPLAK</sequence>
<evidence type="ECO:0000256" key="1">
    <source>
        <dbReference type="SAM" id="MobiDB-lite"/>
    </source>
</evidence>
<organism evidence="2 3">
    <name type="scientific">Acinetobacter sedimenti</name>
    <dbReference type="NCBI Taxonomy" id="2919922"/>
    <lineage>
        <taxon>Bacteria</taxon>
        <taxon>Pseudomonadati</taxon>
        <taxon>Pseudomonadota</taxon>
        <taxon>Gammaproteobacteria</taxon>
        <taxon>Moraxellales</taxon>
        <taxon>Moraxellaceae</taxon>
        <taxon>Acinetobacter</taxon>
    </lineage>
</organism>
<dbReference type="Proteomes" id="UP001139701">
    <property type="component" value="Unassembled WGS sequence"/>
</dbReference>
<dbReference type="PROSITE" id="PS51257">
    <property type="entry name" value="PROKAR_LIPOPROTEIN"/>
    <property type="match status" value="1"/>
</dbReference>
<feature type="region of interest" description="Disordered" evidence="1">
    <location>
        <begin position="32"/>
        <end position="60"/>
    </location>
</feature>
<evidence type="ECO:0008006" key="4">
    <source>
        <dbReference type="Google" id="ProtNLM"/>
    </source>
</evidence>
<name>A0A9X1WV05_9GAMM</name>
<evidence type="ECO:0000313" key="3">
    <source>
        <dbReference type="Proteomes" id="UP001139701"/>
    </source>
</evidence>
<comment type="caution">
    <text evidence="2">The sequence shown here is derived from an EMBL/GenBank/DDBJ whole genome shotgun (WGS) entry which is preliminary data.</text>
</comment>
<evidence type="ECO:0000313" key="2">
    <source>
        <dbReference type="EMBL" id="MCJ8145739.1"/>
    </source>
</evidence>